<keyword evidence="2" id="KW-1185">Reference proteome</keyword>
<proteinExistence type="predicted"/>
<protein>
    <recommendedName>
        <fullName evidence="3">SH3b domain-containing protein</fullName>
    </recommendedName>
</protein>
<gene>
    <name evidence="1" type="ORF">CAL65_03265</name>
</gene>
<evidence type="ECO:0000313" key="1">
    <source>
        <dbReference type="EMBL" id="RFA38932.1"/>
    </source>
</evidence>
<organism evidence="1 2">
    <name type="scientific">Alkalilimnicola ehrlichii</name>
    <dbReference type="NCBI Taxonomy" id="351052"/>
    <lineage>
        <taxon>Bacteria</taxon>
        <taxon>Pseudomonadati</taxon>
        <taxon>Pseudomonadota</taxon>
        <taxon>Gammaproteobacteria</taxon>
        <taxon>Chromatiales</taxon>
        <taxon>Ectothiorhodospiraceae</taxon>
        <taxon>Alkalilimnicola</taxon>
    </lineage>
</organism>
<dbReference type="OrthoDB" id="7068174at2"/>
<comment type="caution">
    <text evidence="1">The sequence shown here is derived from an EMBL/GenBank/DDBJ whole genome shotgun (WGS) entry which is preliminary data.</text>
</comment>
<sequence length="108" mass="11734">MLGRLLLVFSIVALPVAIGGGFWWADVSHDRKYEIAILAPTEIYAEHSEAAYPRSNVPVAVLPAGAQVQVRRMVYGKDYQAFLIREEGGEAGWIVSGPSIAITPPPSR</sequence>
<dbReference type="EMBL" id="NFZW01000002">
    <property type="protein sequence ID" value="RFA38932.1"/>
    <property type="molecule type" value="Genomic_DNA"/>
</dbReference>
<name>A0A3E0X0J0_9GAMM</name>
<dbReference type="Proteomes" id="UP000256763">
    <property type="component" value="Unassembled WGS sequence"/>
</dbReference>
<dbReference type="AlphaFoldDB" id="A0A3E0X0J0"/>
<evidence type="ECO:0008006" key="3">
    <source>
        <dbReference type="Google" id="ProtNLM"/>
    </source>
</evidence>
<reference evidence="2" key="1">
    <citation type="submission" date="2017-05" db="EMBL/GenBank/DDBJ databases">
        <authorList>
            <person name="Sharma S."/>
            <person name="Sidhu C."/>
            <person name="Pinnaka A.K."/>
        </authorList>
    </citation>
    <scope>NUCLEOTIDE SEQUENCE [LARGE SCALE GENOMIC DNA]</scope>
    <source>
        <strain evidence="2">AK93</strain>
    </source>
</reference>
<evidence type="ECO:0000313" key="2">
    <source>
        <dbReference type="Proteomes" id="UP000256763"/>
    </source>
</evidence>
<dbReference type="RefSeq" id="WP_116300950.1">
    <property type="nucleotide sequence ID" value="NZ_NFZV01000002.1"/>
</dbReference>
<accession>A0A3E0X0J0</accession>